<dbReference type="InterPro" id="IPR029070">
    <property type="entry name" value="Chitinase_insertion_sf"/>
</dbReference>
<dbReference type="GO" id="GO:0008843">
    <property type="term" value="F:endochitinase activity"/>
    <property type="evidence" value="ECO:0007669"/>
    <property type="project" value="UniProtKB-EC"/>
</dbReference>
<dbReference type="InterPro" id="IPR011583">
    <property type="entry name" value="Chitinase_II/V-like_cat"/>
</dbReference>
<dbReference type="EMBL" id="KI912118">
    <property type="protein sequence ID" value="ETS76040.1"/>
    <property type="molecule type" value="Genomic_DNA"/>
</dbReference>
<dbReference type="AlphaFoldDB" id="W3WQ78"/>
<evidence type="ECO:0000256" key="6">
    <source>
        <dbReference type="ARBA" id="ARBA00022801"/>
    </source>
</evidence>
<evidence type="ECO:0000256" key="10">
    <source>
        <dbReference type="ARBA" id="ARBA00023326"/>
    </source>
</evidence>
<comment type="subcellular location">
    <subcellularLocation>
        <location evidence="2">Secreted</location>
    </subcellularLocation>
</comment>
<organism evidence="13 14">
    <name type="scientific">Pestalotiopsis fici (strain W106-1 / CGMCC3.15140)</name>
    <dbReference type="NCBI Taxonomy" id="1229662"/>
    <lineage>
        <taxon>Eukaryota</taxon>
        <taxon>Fungi</taxon>
        <taxon>Dikarya</taxon>
        <taxon>Ascomycota</taxon>
        <taxon>Pezizomycotina</taxon>
        <taxon>Sordariomycetes</taxon>
        <taxon>Xylariomycetidae</taxon>
        <taxon>Amphisphaeriales</taxon>
        <taxon>Sporocadaceae</taxon>
        <taxon>Pestalotiopsis</taxon>
    </lineage>
</organism>
<protein>
    <recommendedName>
        <fullName evidence="4">chitinase</fullName>
        <ecNumber evidence="4">3.2.1.14</ecNumber>
    </recommendedName>
</protein>
<keyword evidence="14" id="KW-1185">Reference proteome</keyword>
<evidence type="ECO:0000256" key="5">
    <source>
        <dbReference type="ARBA" id="ARBA00022525"/>
    </source>
</evidence>
<evidence type="ECO:0000256" key="3">
    <source>
        <dbReference type="ARBA" id="ARBA00008682"/>
    </source>
</evidence>
<proteinExistence type="inferred from homology"/>
<dbReference type="Gene3D" id="3.20.20.80">
    <property type="entry name" value="Glycosidases"/>
    <property type="match status" value="1"/>
</dbReference>
<dbReference type="RefSeq" id="XP_007839756.1">
    <property type="nucleotide sequence ID" value="XM_007841565.1"/>
</dbReference>
<evidence type="ECO:0000256" key="9">
    <source>
        <dbReference type="ARBA" id="ARBA00023295"/>
    </source>
</evidence>
<dbReference type="InterPro" id="IPR001579">
    <property type="entry name" value="Glyco_hydro_18_chit_AS"/>
</dbReference>
<keyword evidence="9 11" id="KW-0326">Glycosidase</keyword>
<evidence type="ECO:0000313" key="13">
    <source>
        <dbReference type="EMBL" id="ETS76040.1"/>
    </source>
</evidence>
<evidence type="ECO:0000256" key="2">
    <source>
        <dbReference type="ARBA" id="ARBA00004613"/>
    </source>
</evidence>
<dbReference type="HOGENOM" id="CLU_002833_1_2_1"/>
<dbReference type="InterPro" id="IPR017853">
    <property type="entry name" value="GH"/>
</dbReference>
<sequence length="361" mass="39625">MATPQFVNAVYYPCWRIYKGHAPSALQQDAISHVYYAFVRVNQDGTLRLLDEYADCCIEADGEKGCLAALVKLKTQIPGLKTIVSIGGGSGSAEFPAMAANPVARSTFASSCREFCEKWKMDGVDIDWEHPETPHDGANFVAMLSELRRALPSPWFLLSTALPVGQYCLKNIDLDLAGQLLDYLNLMGYDFNGPWTDVSGHHAQLLPPPGPVESIYPRLRTSCHGGVDYILSRGFPARKLILGIPLYVRTFEGAHGIGQPFKKAHEMDYNEVPQEWITCASVDHHCGAASYADTGSGGKGFASFDVPATVQIKAEYVRRTGLGGLFYWTGVGDVKGPDSLVRTGYRALHGVPRPYYQAQRK</sequence>
<gene>
    <name evidence="13" type="ORF">PFICI_12984</name>
</gene>
<keyword evidence="5" id="KW-0964">Secreted</keyword>
<evidence type="ECO:0000256" key="7">
    <source>
        <dbReference type="ARBA" id="ARBA00023024"/>
    </source>
</evidence>
<dbReference type="STRING" id="1229662.W3WQ78"/>
<keyword evidence="8" id="KW-0119">Carbohydrate metabolism</keyword>
<comment type="catalytic activity">
    <reaction evidence="1">
        <text>Random endo-hydrolysis of N-acetyl-beta-D-glucosaminide (1-&gt;4)-beta-linkages in chitin and chitodextrins.</text>
        <dbReference type="EC" id="3.2.1.14"/>
    </reaction>
</comment>
<feature type="domain" description="GH18" evidence="12">
    <location>
        <begin position="6"/>
        <end position="351"/>
    </location>
</feature>
<comment type="similarity">
    <text evidence="3">Belongs to the glycosyl hydrolase 18 family. Chitinase class V subfamily.</text>
</comment>
<dbReference type="KEGG" id="pfy:PFICI_12984"/>
<name>W3WQ78_PESFW</name>
<dbReference type="GeneID" id="19277997"/>
<dbReference type="GO" id="GO:0000272">
    <property type="term" value="P:polysaccharide catabolic process"/>
    <property type="evidence" value="ECO:0007669"/>
    <property type="project" value="UniProtKB-KW"/>
</dbReference>
<dbReference type="InterPro" id="IPR050314">
    <property type="entry name" value="Glycosyl_Hydrlase_18"/>
</dbReference>
<dbReference type="OMA" id="KSCQRGV"/>
<dbReference type="SMART" id="SM00636">
    <property type="entry name" value="Glyco_18"/>
    <property type="match status" value="1"/>
</dbReference>
<evidence type="ECO:0000313" key="14">
    <source>
        <dbReference type="Proteomes" id="UP000030651"/>
    </source>
</evidence>
<dbReference type="eggNOG" id="KOG2806">
    <property type="taxonomic scope" value="Eukaryota"/>
</dbReference>
<dbReference type="InterPro" id="IPR001223">
    <property type="entry name" value="Glyco_hydro18_cat"/>
</dbReference>
<dbReference type="SUPFAM" id="SSF51445">
    <property type="entry name" value="(Trans)glycosidases"/>
    <property type="match status" value="1"/>
</dbReference>
<dbReference type="Pfam" id="PF00704">
    <property type="entry name" value="Glyco_hydro_18"/>
    <property type="match status" value="1"/>
</dbReference>
<dbReference type="GO" id="GO:0006032">
    <property type="term" value="P:chitin catabolic process"/>
    <property type="evidence" value="ECO:0007669"/>
    <property type="project" value="UniProtKB-KW"/>
</dbReference>
<keyword evidence="10" id="KW-0624">Polysaccharide degradation</keyword>
<evidence type="ECO:0000259" key="12">
    <source>
        <dbReference type="PROSITE" id="PS51910"/>
    </source>
</evidence>
<dbReference type="EC" id="3.2.1.14" evidence="4"/>
<dbReference type="PROSITE" id="PS51910">
    <property type="entry name" value="GH18_2"/>
    <property type="match status" value="1"/>
</dbReference>
<evidence type="ECO:0000256" key="1">
    <source>
        <dbReference type="ARBA" id="ARBA00000822"/>
    </source>
</evidence>
<dbReference type="PROSITE" id="PS01095">
    <property type="entry name" value="GH18_1"/>
    <property type="match status" value="1"/>
</dbReference>
<evidence type="ECO:0000256" key="8">
    <source>
        <dbReference type="ARBA" id="ARBA00023277"/>
    </source>
</evidence>
<evidence type="ECO:0000256" key="11">
    <source>
        <dbReference type="RuleBase" id="RU000489"/>
    </source>
</evidence>
<dbReference type="InParanoid" id="W3WQ78"/>
<dbReference type="Proteomes" id="UP000030651">
    <property type="component" value="Unassembled WGS sequence"/>
</dbReference>
<dbReference type="GO" id="GO:0008061">
    <property type="term" value="F:chitin binding"/>
    <property type="evidence" value="ECO:0007669"/>
    <property type="project" value="InterPro"/>
</dbReference>
<evidence type="ECO:0000256" key="4">
    <source>
        <dbReference type="ARBA" id="ARBA00012729"/>
    </source>
</evidence>
<accession>W3WQ78</accession>
<dbReference type="GO" id="GO:0005576">
    <property type="term" value="C:extracellular region"/>
    <property type="evidence" value="ECO:0007669"/>
    <property type="project" value="UniProtKB-SubCell"/>
</dbReference>
<reference evidence="14" key="1">
    <citation type="journal article" date="2015" name="BMC Genomics">
        <title>Genomic and transcriptomic analysis of the endophytic fungus Pestalotiopsis fici reveals its lifestyle and high potential for synthesis of natural products.</title>
        <authorList>
            <person name="Wang X."/>
            <person name="Zhang X."/>
            <person name="Liu L."/>
            <person name="Xiang M."/>
            <person name="Wang W."/>
            <person name="Sun X."/>
            <person name="Che Y."/>
            <person name="Guo L."/>
            <person name="Liu G."/>
            <person name="Guo L."/>
            <person name="Wang C."/>
            <person name="Yin W.B."/>
            <person name="Stadler M."/>
            <person name="Zhang X."/>
            <person name="Liu X."/>
        </authorList>
    </citation>
    <scope>NUCLEOTIDE SEQUENCE [LARGE SCALE GENOMIC DNA]</scope>
    <source>
        <strain evidence="14">W106-1 / CGMCC3.15140</strain>
    </source>
</reference>
<dbReference type="PANTHER" id="PTHR11177:SF228">
    <property type="entry name" value="CHITINASE"/>
    <property type="match status" value="1"/>
</dbReference>
<keyword evidence="7" id="KW-0146">Chitin degradation</keyword>
<keyword evidence="6 11" id="KW-0378">Hydrolase</keyword>
<dbReference type="OrthoDB" id="76388at2759"/>
<dbReference type="Gene3D" id="3.10.50.10">
    <property type="match status" value="1"/>
</dbReference>
<dbReference type="PANTHER" id="PTHR11177">
    <property type="entry name" value="CHITINASE"/>
    <property type="match status" value="1"/>
</dbReference>